<dbReference type="SMART" id="SM00181">
    <property type="entry name" value="EGF"/>
    <property type="match status" value="15"/>
</dbReference>
<dbReference type="PROSITE" id="PS01186">
    <property type="entry name" value="EGF_2"/>
    <property type="match status" value="7"/>
</dbReference>
<dbReference type="InterPro" id="IPR000742">
    <property type="entry name" value="EGF"/>
</dbReference>
<feature type="disulfide bond" evidence="13">
    <location>
        <begin position="2545"/>
        <end position="2554"/>
    </location>
</feature>
<dbReference type="PROSITE" id="PS01187">
    <property type="entry name" value="EGF_CA"/>
    <property type="match status" value="3"/>
</dbReference>
<evidence type="ECO:0000256" key="7">
    <source>
        <dbReference type="ARBA" id="ARBA00022729"/>
    </source>
</evidence>
<feature type="disulfide bond" evidence="13">
    <location>
        <begin position="2928"/>
        <end position="2937"/>
    </location>
</feature>
<feature type="disulfide bond" evidence="13">
    <location>
        <begin position="2669"/>
        <end position="2678"/>
    </location>
</feature>
<dbReference type="GO" id="GO:0048646">
    <property type="term" value="P:anatomical structure formation involved in morphogenesis"/>
    <property type="evidence" value="ECO:0007669"/>
    <property type="project" value="UniProtKB-ARBA"/>
</dbReference>
<keyword evidence="8" id="KW-0677">Repeat</keyword>
<evidence type="ECO:0000259" key="17">
    <source>
        <dbReference type="PROSITE" id="PS50026"/>
    </source>
</evidence>
<reference evidence="21 22" key="1">
    <citation type="submission" date="2019-01" db="EMBL/GenBank/DDBJ databases">
        <title>A chromosome-scale genome assembly of the yellow perch, Perca flavescens.</title>
        <authorList>
            <person name="Feron R."/>
            <person name="Morvezen R."/>
            <person name="Bestin A."/>
            <person name="Haffray P."/>
            <person name="Klopp C."/>
            <person name="Zahm M."/>
            <person name="Cabau C."/>
            <person name="Roques C."/>
            <person name="Donnadieu C."/>
            <person name="Bouchez O."/>
            <person name="Christie M."/>
            <person name="Larson W."/>
            <person name="Guiguen Y."/>
        </authorList>
    </citation>
    <scope>NUCLEOTIDE SEQUENCE [LARGE SCALE GENOMIC DNA]</scope>
    <source>
        <strain evidence="21">YP-PL-M2</strain>
        <tissue evidence="21">Blood</tissue>
    </source>
</reference>
<dbReference type="EMBL" id="SCKG01000009">
    <property type="protein sequence ID" value="TDH08038.1"/>
    <property type="molecule type" value="Genomic_DNA"/>
</dbReference>
<evidence type="ECO:0000313" key="22">
    <source>
        <dbReference type="Proteomes" id="UP000295070"/>
    </source>
</evidence>
<dbReference type="CDD" id="cd00033">
    <property type="entry name" value="CCP"/>
    <property type="match status" value="1"/>
</dbReference>
<dbReference type="GO" id="GO:0016020">
    <property type="term" value="C:membrane"/>
    <property type="evidence" value="ECO:0007669"/>
    <property type="project" value="UniProtKB-SubCell"/>
</dbReference>
<feature type="disulfide bond" evidence="14">
    <location>
        <begin position="2758"/>
        <end position="2785"/>
    </location>
</feature>
<organism evidence="21 22">
    <name type="scientific">Perca flavescens</name>
    <name type="common">American yellow perch</name>
    <name type="synonym">Morone flavescens</name>
    <dbReference type="NCBI Taxonomy" id="8167"/>
    <lineage>
        <taxon>Eukaryota</taxon>
        <taxon>Metazoa</taxon>
        <taxon>Chordata</taxon>
        <taxon>Craniata</taxon>
        <taxon>Vertebrata</taxon>
        <taxon>Euteleostomi</taxon>
        <taxon>Actinopterygii</taxon>
        <taxon>Neopterygii</taxon>
        <taxon>Teleostei</taxon>
        <taxon>Neoteleostei</taxon>
        <taxon>Acanthomorphata</taxon>
        <taxon>Eupercaria</taxon>
        <taxon>Perciformes</taxon>
        <taxon>Percoidei</taxon>
        <taxon>Percidae</taxon>
        <taxon>Percinae</taxon>
        <taxon>Perca</taxon>
    </lineage>
</organism>
<evidence type="ECO:0000256" key="9">
    <source>
        <dbReference type="ARBA" id="ARBA00023054"/>
    </source>
</evidence>
<dbReference type="FunFam" id="2.60.40.10:FF:002461">
    <property type="entry name" value="Sushi, nidogen and EGF-like domains 1"/>
    <property type="match status" value="1"/>
</dbReference>
<comment type="caution">
    <text evidence="21">The sequence shown here is derived from an EMBL/GenBank/DDBJ whole genome shotgun (WGS) entry which is preliminary data.</text>
</comment>
<keyword evidence="6 14" id="KW-0768">Sushi</keyword>
<dbReference type="Pfam" id="PF06119">
    <property type="entry name" value="NIDO"/>
    <property type="match status" value="1"/>
</dbReference>
<evidence type="ECO:0000256" key="12">
    <source>
        <dbReference type="ARBA" id="ARBA00023180"/>
    </source>
</evidence>
<evidence type="ECO:0000259" key="19">
    <source>
        <dbReference type="PROSITE" id="PS50923"/>
    </source>
</evidence>
<dbReference type="FunFam" id="2.10.25.10:FF:000123">
    <property type="entry name" value="Crumbs homolog 1 (Drosophila)"/>
    <property type="match status" value="1"/>
</dbReference>
<feature type="domain" description="EGF-like" evidence="17">
    <location>
        <begin position="2787"/>
        <end position="2823"/>
    </location>
</feature>
<dbReference type="InterPro" id="IPR001881">
    <property type="entry name" value="EGF-like_Ca-bd_dom"/>
</dbReference>
<dbReference type="PANTHER" id="PTHR12916:SF4">
    <property type="entry name" value="UNINFLATABLE, ISOFORM C"/>
    <property type="match status" value="1"/>
</dbReference>
<dbReference type="GO" id="GO:0005112">
    <property type="term" value="F:Notch binding"/>
    <property type="evidence" value="ECO:0007669"/>
    <property type="project" value="TreeGrafter"/>
</dbReference>
<feature type="domain" description="EGF-like" evidence="17">
    <location>
        <begin position="3334"/>
        <end position="3370"/>
    </location>
</feature>
<dbReference type="InterPro" id="IPR013783">
    <property type="entry name" value="Ig-like_fold"/>
</dbReference>
<feature type="compositionally biased region" description="Polar residues" evidence="16">
    <location>
        <begin position="3255"/>
        <end position="3264"/>
    </location>
</feature>
<feature type="region of interest" description="Disordered" evidence="16">
    <location>
        <begin position="439"/>
        <end position="463"/>
    </location>
</feature>
<evidence type="ECO:0000256" key="4">
    <source>
        <dbReference type="ARBA" id="ARBA00022536"/>
    </source>
</evidence>
<dbReference type="GO" id="GO:0005509">
    <property type="term" value="F:calcium ion binding"/>
    <property type="evidence" value="ECO:0007669"/>
    <property type="project" value="InterPro"/>
</dbReference>
<dbReference type="SMART" id="SM00179">
    <property type="entry name" value="EGF_CA"/>
    <property type="match status" value="13"/>
</dbReference>
<feature type="compositionally biased region" description="Polar residues" evidence="16">
    <location>
        <begin position="29"/>
        <end position="39"/>
    </location>
</feature>
<dbReference type="PROSITE" id="PS50923">
    <property type="entry name" value="SUSHI"/>
    <property type="match status" value="1"/>
</dbReference>
<feature type="disulfide bond" evidence="13">
    <location>
        <begin position="2386"/>
        <end position="2395"/>
    </location>
</feature>
<dbReference type="GO" id="GO:0048667">
    <property type="term" value="P:cell morphogenesis involved in neuron differentiation"/>
    <property type="evidence" value="ECO:0007669"/>
    <property type="project" value="UniProtKB-ARBA"/>
</dbReference>
<dbReference type="FunFam" id="2.10.25.10:FF:000471">
    <property type="entry name" value="Protein lin-12"/>
    <property type="match status" value="1"/>
</dbReference>
<dbReference type="FunFam" id="2.10.25.10:FF:000057">
    <property type="entry name" value="protocadherin Fat 1 isoform X2"/>
    <property type="match status" value="1"/>
</dbReference>
<feature type="disulfide bond" evidence="13">
    <location>
        <begin position="2851"/>
        <end position="2860"/>
    </location>
</feature>
<dbReference type="FunFam" id="2.10.25.10:FF:000012">
    <property type="entry name" value="Delta-like protein"/>
    <property type="match status" value="1"/>
</dbReference>
<evidence type="ECO:0000256" key="6">
    <source>
        <dbReference type="ARBA" id="ARBA00022659"/>
    </source>
</evidence>
<feature type="domain" description="EGF-like" evidence="17">
    <location>
        <begin position="2825"/>
        <end position="2861"/>
    </location>
</feature>
<feature type="disulfide bond" evidence="13">
    <location>
        <begin position="2462"/>
        <end position="2471"/>
    </location>
</feature>
<dbReference type="InterPro" id="IPR000436">
    <property type="entry name" value="Sushi_SCR_CCP_dom"/>
</dbReference>
<feature type="domain" description="EGF-like" evidence="17">
    <location>
        <begin position="2436"/>
        <end position="2472"/>
    </location>
</feature>
<keyword evidence="12" id="KW-0325">Glycoprotein</keyword>
<dbReference type="PROSITE" id="PS51220">
    <property type="entry name" value="NIDO"/>
    <property type="match status" value="1"/>
</dbReference>
<feature type="domain" description="Fibronectin type-III" evidence="18">
    <location>
        <begin position="3039"/>
        <end position="3134"/>
    </location>
</feature>
<feature type="coiled-coil region" evidence="15">
    <location>
        <begin position="496"/>
        <end position="537"/>
    </location>
</feature>
<evidence type="ECO:0000259" key="20">
    <source>
        <dbReference type="PROSITE" id="PS51220"/>
    </source>
</evidence>
<keyword evidence="10" id="KW-0472">Membrane</keyword>
<feature type="disulfide bond" evidence="13">
    <location>
        <begin position="2889"/>
        <end position="2898"/>
    </location>
</feature>
<feature type="region of interest" description="Disordered" evidence="16">
    <location>
        <begin position="64"/>
        <end position="96"/>
    </location>
</feature>
<feature type="domain" description="EGF-like" evidence="17">
    <location>
        <begin position="2398"/>
        <end position="2434"/>
    </location>
</feature>
<keyword evidence="5" id="KW-0597">Phosphoprotein</keyword>
<feature type="coiled-coil region" evidence="15">
    <location>
        <begin position="1285"/>
        <end position="1351"/>
    </location>
</feature>
<dbReference type="Pfam" id="PF00008">
    <property type="entry name" value="EGF"/>
    <property type="match status" value="8"/>
</dbReference>
<evidence type="ECO:0000256" key="11">
    <source>
        <dbReference type="ARBA" id="ARBA00023157"/>
    </source>
</evidence>
<dbReference type="InterPro" id="IPR003886">
    <property type="entry name" value="NIDO_dom"/>
</dbReference>
<dbReference type="FunFam" id="2.10.25.10:FF:000309">
    <property type="entry name" value="Uncharacterized protein, isoform A"/>
    <property type="match status" value="1"/>
</dbReference>
<evidence type="ECO:0000256" key="16">
    <source>
        <dbReference type="SAM" id="MobiDB-lite"/>
    </source>
</evidence>
<feature type="disulfide bond" evidence="13">
    <location>
        <begin position="2348"/>
        <end position="2357"/>
    </location>
</feature>
<dbReference type="Pfam" id="PF00041">
    <property type="entry name" value="fn3"/>
    <property type="match status" value="3"/>
</dbReference>
<dbReference type="SUPFAM" id="SSF57997">
    <property type="entry name" value="Tropomyosin"/>
    <property type="match status" value="1"/>
</dbReference>
<feature type="domain" description="EGF-like" evidence="17">
    <location>
        <begin position="2643"/>
        <end position="2679"/>
    </location>
</feature>
<feature type="disulfide bond" evidence="13">
    <location>
        <begin position="3360"/>
        <end position="3369"/>
    </location>
</feature>
<feature type="region of interest" description="Disordered" evidence="16">
    <location>
        <begin position="1956"/>
        <end position="2002"/>
    </location>
</feature>
<dbReference type="STRING" id="8167.A0A484CYH7"/>
<dbReference type="GO" id="GO:0001764">
    <property type="term" value="P:neuron migration"/>
    <property type="evidence" value="ECO:0007669"/>
    <property type="project" value="UniProtKB-ARBA"/>
</dbReference>
<evidence type="ECO:0000256" key="2">
    <source>
        <dbReference type="ARBA" id="ARBA00005847"/>
    </source>
</evidence>
<feature type="disulfide bond" evidence="13">
    <location>
        <begin position="2424"/>
        <end position="2433"/>
    </location>
</feature>
<dbReference type="InterPro" id="IPR036116">
    <property type="entry name" value="FN3_sf"/>
</dbReference>
<keyword evidence="22" id="KW-1185">Reference proteome</keyword>
<evidence type="ECO:0008006" key="23">
    <source>
        <dbReference type="Google" id="ProtNLM"/>
    </source>
</evidence>
<feature type="coiled-coil region" evidence="15">
    <location>
        <begin position="713"/>
        <end position="740"/>
    </location>
</feature>
<evidence type="ECO:0000256" key="1">
    <source>
        <dbReference type="ARBA" id="ARBA00004370"/>
    </source>
</evidence>
<dbReference type="Gene3D" id="2.10.25.10">
    <property type="entry name" value="Laminin"/>
    <property type="match status" value="13"/>
</dbReference>
<feature type="domain" description="Fibronectin type-III" evidence="18">
    <location>
        <begin position="3135"/>
        <end position="3227"/>
    </location>
</feature>
<dbReference type="PROSITE" id="PS00022">
    <property type="entry name" value="EGF_1"/>
    <property type="match status" value="13"/>
</dbReference>
<feature type="coiled-coil region" evidence="15">
    <location>
        <begin position="202"/>
        <end position="236"/>
    </location>
</feature>
<dbReference type="SUPFAM" id="SSF57535">
    <property type="entry name" value="Complement control module/SCR domain"/>
    <property type="match status" value="1"/>
</dbReference>
<evidence type="ECO:0000256" key="13">
    <source>
        <dbReference type="PROSITE-ProRule" id="PRU00076"/>
    </source>
</evidence>
<dbReference type="InterPro" id="IPR000152">
    <property type="entry name" value="EGF-type_Asp/Asn_hydroxyl_site"/>
</dbReference>
<proteinExistence type="inferred from homology"/>
<evidence type="ECO:0000313" key="21">
    <source>
        <dbReference type="EMBL" id="TDH08038.1"/>
    </source>
</evidence>
<feature type="coiled-coil region" evidence="15">
    <location>
        <begin position="139"/>
        <end position="173"/>
    </location>
</feature>
<feature type="domain" description="EGF-like" evidence="17">
    <location>
        <begin position="2901"/>
        <end position="2938"/>
    </location>
</feature>
<name>A0A484CYH7_PERFV</name>
<dbReference type="SUPFAM" id="SSF57196">
    <property type="entry name" value="EGF/Laminin"/>
    <property type="match status" value="12"/>
</dbReference>
<dbReference type="InterPro" id="IPR018097">
    <property type="entry name" value="EGF_Ca-bd_CS"/>
</dbReference>
<keyword evidence="9 15" id="KW-0175">Coiled coil</keyword>
<comment type="subcellular location">
    <subcellularLocation>
        <location evidence="1">Membrane</location>
    </subcellularLocation>
</comment>
<dbReference type="CDD" id="cd00054">
    <property type="entry name" value="EGF_CA"/>
    <property type="match status" value="12"/>
</dbReference>
<feature type="region of interest" description="Disordered" evidence="16">
    <location>
        <begin position="3230"/>
        <end position="3265"/>
    </location>
</feature>
<feature type="domain" description="EGF-like" evidence="17">
    <location>
        <begin position="2520"/>
        <end position="2555"/>
    </location>
</feature>
<evidence type="ECO:0000259" key="18">
    <source>
        <dbReference type="PROSITE" id="PS50853"/>
    </source>
</evidence>
<feature type="disulfide bond" evidence="13">
    <location>
        <begin position="2630"/>
        <end position="2639"/>
    </location>
</feature>
<comment type="similarity">
    <text evidence="2">Belongs to the NOTCH family.</text>
</comment>
<evidence type="ECO:0000256" key="10">
    <source>
        <dbReference type="ARBA" id="ARBA00023136"/>
    </source>
</evidence>
<dbReference type="SUPFAM" id="SSF49265">
    <property type="entry name" value="Fibronectin type III"/>
    <property type="match status" value="2"/>
</dbReference>
<feature type="coiled-coil region" evidence="15">
    <location>
        <begin position="580"/>
        <end position="677"/>
    </location>
</feature>
<evidence type="ECO:0000256" key="3">
    <source>
        <dbReference type="ARBA" id="ARBA00022473"/>
    </source>
</evidence>
<dbReference type="PROSITE" id="PS00010">
    <property type="entry name" value="ASX_HYDROXYL"/>
    <property type="match status" value="4"/>
</dbReference>
<dbReference type="GO" id="GO:0043005">
    <property type="term" value="C:neuron projection"/>
    <property type="evidence" value="ECO:0007669"/>
    <property type="project" value="UniProtKB-ARBA"/>
</dbReference>
<feature type="disulfide bond" evidence="13">
    <location>
        <begin position="2813"/>
        <end position="2822"/>
    </location>
</feature>
<feature type="domain" description="Fibronectin type-III" evidence="18">
    <location>
        <begin position="2943"/>
        <end position="3038"/>
    </location>
</feature>
<keyword evidence="3" id="KW-0217">Developmental protein</keyword>
<feature type="region of interest" description="Disordered" evidence="16">
    <location>
        <begin position="1393"/>
        <end position="1413"/>
    </location>
</feature>
<dbReference type="InterPro" id="IPR003961">
    <property type="entry name" value="FN3_dom"/>
</dbReference>
<feature type="coiled-coil region" evidence="15">
    <location>
        <begin position="397"/>
        <end position="424"/>
    </location>
</feature>
<dbReference type="SMART" id="SM00539">
    <property type="entry name" value="NIDO"/>
    <property type="match status" value="1"/>
</dbReference>
<evidence type="ECO:0000256" key="15">
    <source>
        <dbReference type="SAM" id="Coils"/>
    </source>
</evidence>
<dbReference type="FunFam" id="2.10.25.10:FF:000143">
    <property type="entry name" value="Protein crumbs 1"/>
    <property type="match status" value="1"/>
</dbReference>
<protein>
    <recommendedName>
        <fullName evidence="23">Ciliary rootlet coiled-coil, rootletin family member 2</fullName>
    </recommendedName>
</protein>
<dbReference type="GO" id="GO:0031012">
    <property type="term" value="C:extracellular matrix"/>
    <property type="evidence" value="ECO:0007669"/>
    <property type="project" value="UniProtKB-ARBA"/>
</dbReference>
<feature type="compositionally biased region" description="Polar residues" evidence="16">
    <location>
        <begin position="1962"/>
        <end position="1974"/>
    </location>
</feature>
<feature type="region of interest" description="Disordered" evidence="16">
    <location>
        <begin position="1"/>
        <end position="51"/>
    </location>
</feature>
<dbReference type="FunFam" id="2.10.25.10:FF:000172">
    <property type="entry name" value="FAT atypical cadherin 3"/>
    <property type="match status" value="1"/>
</dbReference>
<keyword evidence="7" id="KW-0732">Signal</keyword>
<feature type="region of interest" description="Disordered" evidence="16">
    <location>
        <begin position="1752"/>
        <end position="1782"/>
    </location>
</feature>
<dbReference type="SMART" id="SM00060">
    <property type="entry name" value="FN3"/>
    <property type="match status" value="3"/>
</dbReference>
<evidence type="ECO:0000256" key="8">
    <source>
        <dbReference type="ARBA" id="ARBA00022737"/>
    </source>
</evidence>
<dbReference type="GO" id="GO:0016358">
    <property type="term" value="P:dendrite development"/>
    <property type="evidence" value="ECO:0007669"/>
    <property type="project" value="UniProtKB-ARBA"/>
</dbReference>
<dbReference type="GO" id="GO:0007219">
    <property type="term" value="P:Notch signaling pathway"/>
    <property type="evidence" value="ECO:0007669"/>
    <property type="project" value="TreeGrafter"/>
</dbReference>
<feature type="compositionally biased region" description="Low complexity" evidence="16">
    <location>
        <begin position="1758"/>
        <end position="1774"/>
    </location>
</feature>
<dbReference type="GO" id="GO:0007160">
    <property type="term" value="P:cell-matrix adhesion"/>
    <property type="evidence" value="ECO:0007669"/>
    <property type="project" value="InterPro"/>
</dbReference>
<dbReference type="PROSITE" id="PS50026">
    <property type="entry name" value="EGF_3"/>
    <property type="match status" value="13"/>
</dbReference>
<feature type="domain" description="NIDO" evidence="20">
    <location>
        <begin position="2152"/>
        <end position="2307"/>
    </location>
</feature>
<evidence type="ECO:0000256" key="5">
    <source>
        <dbReference type="ARBA" id="ARBA00022553"/>
    </source>
</evidence>
<feature type="domain" description="Sushi" evidence="19">
    <location>
        <begin position="2730"/>
        <end position="2787"/>
    </location>
</feature>
<dbReference type="SMART" id="SM00032">
    <property type="entry name" value="CCP"/>
    <property type="match status" value="1"/>
</dbReference>
<keyword evidence="4 13" id="KW-0245">EGF-like domain</keyword>
<dbReference type="CDD" id="cd00063">
    <property type="entry name" value="FN3"/>
    <property type="match status" value="3"/>
</dbReference>
<dbReference type="InterPro" id="IPR013032">
    <property type="entry name" value="EGF-like_CS"/>
</dbReference>
<sequence>MSSQRDQGAHSPRLEAVIQKLEESLLHSDGSSGERTLTLQGDGEGSGVTSVSTRIREIITRNLAEQSAGESSEVSELEESRALREQLSQSQVDRDQPLVKQASLTDRLDQMLMLDSDQDRETPGSLQLHIKERAYRQKLQAYQEAQQRQAQLVQKLQTKVLQYKKRCGELEEQVLEKTSESEKMRLLLQAHLDSAQRQQRTEQDLNMAIQSKSAQLEEEQKRCASLSQVNSMLREQLDQAGTVNQGLTESLWKAREDADLCDTRLRREQETCASRLCREQARVRTLWRQAASLRNTFTQLRTFTDRTLSDMRGECVAASRQLNVACMNLEARVTQESTSSGVEMSALERQLKDKLKEAIQLQGRWDAEKVDLKSRILELTDTVKHLRSQNSEKDSSLKAMQISLDRMETRRAEDKAEIEVLHTEIQAQQKMLYHVHQMIGGEGDGSSGSESASSSPLHGRSPLRNTTLMAVQSVWSKHQKQTQDLRGRLDAALEQVETLRDHLQERDTERRELEQKIQEVRRESQETKTALEESLRDSNRYRCSLELISSEKGSLEKLLSGLQREADSQHAELEVLRGSSLEIQRQRDLLRQQREDLEIQLTRQRTEAQRGERSLEELEGKHSDLRRELVTVKEALSQITLQKEVLEEDKASLTLALSKMESQSASHELVLTKLQNQEAALKDSLAKMAALSEGLAKDKVELNRILLQTEGEKTELGKRRREAEMERAASREETARVQQEMMNLFAEKQALESSHSHLQDLGQRLETELSLLQTENALNLEQHSQVNRQMQTMSEELCACRKELETQTTALRRATHDREELAKARAALDVKLNSADRRACGLTQELVSLRAEKESLETALFESQELALSLEAECTRMEGERRSLLLANEALTRDAAQMRVDAEHQFAQAAQERSNLEEKLAQVERNALLTLNNKEQIHRKQHEAERRQKEQQYAELTVQREQAEEQLRRQCEEQRVHSQKELQQVQEELVRLQQGCNQSLLQAESEKQQALSQKEAEKAALMEKLAALQQDLATAGMELECMQREALSKQEQDKNAKAVLQSELQDLRTQFEESLNSHEDAKKSLIEQVRELNQQREHAQQELEGLRRHLQETEDGLIKGRRELIEAHRELQECAQERDKQRKEALDLRRLLGDETREKEAIQASNQELRAFIKRAESDNSSLRRALEEREQKVSVSEECRSSMHQEASTLRSSMRELEKSRLQARRDLQELRRQLKVLEGENSRQKQELRELQARVCQEEQKEEEARCEAFTLKQRVLECEAGREAALNEVSCLQRRVVELETSEHQNRELLQEREAYQQQCDQRHRETTAQLEEALEDAGIKVKELSVQVGFTESKFQGLEEQLGLSHAKHRDLELKLAGMYSAVRRTVGTSRPRLSGTPGFRRRSPSPWRNHLQVKGVDNETDGAVLPLSRGEDEELDVDSVHTALQEFQQKFRDTQRDRDEATAQIVVLSQQVTELQGSQDKSATQLLQLQKSLKQSEQGKREMAERLHEAHTSLSLQEEVVRRTEREKQSLEEEVAQLRTGLQAAEAESRALQDKSELLQGLESRANVEQQKLKESLQAAESRVSRLELSQRTLEGELQRAQLRAAELDAEAGALQERLTELRRKLGESEDRGAALRVSEERLAMSLARAEQHESQLREQVHKLSNTLSDNRTSSGALQEQITQLQRALTASEQDRRLLQERLDKTRDALSERKRLNHAQTEQIQNLQRAQEDLELKYFELEKHSRTQKESLKQQQEAELQAQGSSQQLQREKEELQDKVNNLQSSLQKLQSERAEMERVLTRLAKDKSALRKTLERVEMERLRREEQEVSAAREKEQLGHTVRILEQELAKKQDEEQTMQAQISQLEHSHAQRLLEVTARHHQELDMETERLRDSQLQAEQALETREKAHRQRVKCLEEQVLTLKEQLDQETRRRQAYFNQMLQPVRRSVAHAVPSSKQNARNLQYSPVSHKKPSSLLKDKRGEKEAEPESSQGRIQTAVVERRNVHSCPVLLCSCLPQVCVLHPPLCGACCQLHPWVAEAMVLVLQALLPCFCTLLSLDLLPGVELAVPLEDFYPFGQDKGDSQTISQDDGGSRLVEISVAFPFFGDRHTGLYVNNNGLVSFLREVSQFTPVAFPIAGDRRVVAPFWADVDNRRAGKVFYRESQEPSILRRASGDVRTYFSEFPNFNATWLLICTWHQVTFFGGNSLTPVNTFQVVLITDGELSFTIFQYNNITWTTGMHASSGGNLAGLGGIAAQAGFNAGDGKRYFNIPGSRTADVVNVEGTTNVGYPGKWVFRIDDANVEVGGCNNSASVCPHLRPCLNGGQCIDDCITGNPSFTCSCLAGFTGRRCQIDVDECASYPCQNGGTCEDQINSFICHCPRGYTGIQCETDIDECKDRPCLNDALCVQGAGSFTCVCEPGYTGVLCETDINECESQPCLNGGECIDQVANFTCICPAAFTGALCETELEVLQDNSTEAENQTALCEEEDCKKHQICEYTSSGIYNCTCAPGFYGDECEEECLCQNGGVCVDINGTCECPSGYTGLYCQFEVTQTPCSNSRPCPDGAPCLEYGGAYLCTCQTSGAELDHKDFYPYVQPRSVCDSSPCLNGGYCYERDGGYTCECKYGHWGKHCEKVRLNTCASGPCRNGGSCKEEAGSYRCVCPYRFTGKHCEVGKPDPCSSSPCLNGGTCFHYIGKYKCECTEAFNGRHCEISRSSVPITAEFGCGLPPQVKNAEVQFSLTTPGSMAVYICHSGFTSVPRATQSICGIQGDWSQPPICEEINECLSQPCLNGGTCRNQVGSYQCECNDGFSGNRCQTDINECLSEPCKHGGTCEDQPGSYMCHCSQGFKGQNCEIEQDGCESNPCLNGGVCRGYRRNYLCVCKDGFFGDQCQMLENPCVLQPCGNRGLCRSDKRGNYNCVCRVGHTGKDCEKDLLPPSGLHVLRVEENEVELRWDEPDPSHSLISGFIVTYGPLGCSNPKTDFLERQQSTHVMRGLEPGLLYNISTFSIKRNANNNDNSQPATALIRTRPRRVEQLQVVNVSSSEVWLSWLVHHAAVSRVHVSLLPSDGSEARTAVFNASTTEHTFSSLLPGQMYTVDVLTQSGIRPDEFPSSSHSAGPLQFWTRPLPPQNLSLSHVTTNSALITWSRHPRNVPDGFVVNVTRGLNTRSRFLPSGKLGSYTLRELTPGQHYYVALTSVKSTGQEQIHSIPQHLAFTTLPMGARSGRRERPTGTGQGTQVGRILPPSQPQELGVTTETHNSEELHRYTELIDRRGKITAKFTQLPRKAIRHRTKPDPPIRLEKMEETTNKISLALEIQEEGLRAKPELPQDCRSLPCQNGGTCVNGGDSLVCDCAAGFKGRQCELLCQRMPHPCTRLYSETKSVPVWEGGVCHYLYKRTYKVQQDVCYREICEPMPPKKSQSRRTGRQQ</sequence>
<dbReference type="InterPro" id="IPR055167">
    <property type="entry name" value="Rootletin-like_CC"/>
</dbReference>
<dbReference type="PANTHER" id="PTHR12916">
    <property type="entry name" value="CYTOCHROME C OXIDASE POLYPEPTIDE VIC-2"/>
    <property type="match status" value="1"/>
</dbReference>
<dbReference type="FunFam" id="2.10.25.10:FF:000327">
    <property type="entry name" value="neurogenic locus notch homolog protein 4"/>
    <property type="match status" value="1"/>
</dbReference>
<feature type="domain" description="EGF-like" evidence="17">
    <location>
        <begin position="2863"/>
        <end position="2899"/>
    </location>
</feature>
<accession>A0A484CYH7</accession>
<feature type="compositionally biased region" description="Basic and acidic residues" evidence="16">
    <location>
        <begin position="1984"/>
        <end position="1994"/>
    </location>
</feature>
<keyword evidence="11 13" id="KW-1015">Disulfide bond</keyword>
<dbReference type="InterPro" id="IPR035976">
    <property type="entry name" value="Sushi/SCR/CCP_sf"/>
</dbReference>
<dbReference type="Pfam" id="PF12661">
    <property type="entry name" value="hEGF"/>
    <property type="match status" value="2"/>
</dbReference>
<feature type="domain" description="EGF-like" evidence="17">
    <location>
        <begin position="2360"/>
        <end position="2396"/>
    </location>
</feature>
<dbReference type="PROSITE" id="PS50853">
    <property type="entry name" value="FN3"/>
    <property type="match status" value="3"/>
</dbReference>
<gene>
    <name evidence="21" type="ORF">EPR50_G00093600</name>
</gene>
<comment type="caution">
    <text evidence="13">Lacks conserved residue(s) required for the propagation of feature annotation.</text>
</comment>
<feature type="domain" description="EGF-like" evidence="17">
    <location>
        <begin position="2317"/>
        <end position="2358"/>
    </location>
</feature>
<dbReference type="Gene3D" id="2.60.40.10">
    <property type="entry name" value="Immunoglobulins"/>
    <property type="match status" value="3"/>
</dbReference>
<feature type="coiled-coil region" evidence="15">
    <location>
        <begin position="899"/>
        <end position="1256"/>
    </location>
</feature>
<feature type="domain" description="EGF-like" evidence="17">
    <location>
        <begin position="2604"/>
        <end position="2640"/>
    </location>
</feature>
<dbReference type="GO" id="GO:0009887">
    <property type="term" value="P:animal organ morphogenesis"/>
    <property type="evidence" value="ECO:0007669"/>
    <property type="project" value="UniProtKB-ARBA"/>
</dbReference>
<feature type="disulfide bond" evidence="13">
    <location>
        <begin position="2708"/>
        <end position="2717"/>
    </location>
</feature>
<dbReference type="Proteomes" id="UP000295070">
    <property type="component" value="Chromosome 9"/>
</dbReference>
<dbReference type="FunFam" id="2.10.25.10:FF:000239">
    <property type="entry name" value="Sushi, nidogen and EGF-like domain-containing protein 1"/>
    <property type="match status" value="1"/>
</dbReference>
<dbReference type="Pfam" id="PF15035">
    <property type="entry name" value="Rootletin"/>
    <property type="match status" value="1"/>
</dbReference>
<feature type="domain" description="EGF-like" evidence="17">
    <location>
        <begin position="2682"/>
        <end position="2718"/>
    </location>
</feature>
<evidence type="ECO:0000256" key="14">
    <source>
        <dbReference type="PROSITE-ProRule" id="PRU00302"/>
    </source>
</evidence>
<dbReference type="FunFam" id="2.10.25.10:FF:000213">
    <property type="entry name" value="sushi, nidogen and EGF-like domain-containing protein 1"/>
    <property type="match status" value="1"/>
</dbReference>